<dbReference type="OrthoDB" id="6537803at2759"/>
<accession>A0A443SI11</accession>
<comment type="caution">
    <text evidence="2">The sequence shown here is derived from an EMBL/GenBank/DDBJ whole genome shotgun (WGS) entry which is preliminary data.</text>
</comment>
<evidence type="ECO:0000313" key="2">
    <source>
        <dbReference type="EMBL" id="RWS27173.1"/>
    </source>
</evidence>
<dbReference type="SUPFAM" id="SSF56801">
    <property type="entry name" value="Acetyl-CoA synthetase-like"/>
    <property type="match status" value="1"/>
</dbReference>
<dbReference type="Proteomes" id="UP000288716">
    <property type="component" value="Unassembled WGS sequence"/>
</dbReference>
<dbReference type="GO" id="GO:0006085">
    <property type="term" value="P:acetyl-CoA biosynthetic process"/>
    <property type="evidence" value="ECO:0007669"/>
    <property type="project" value="TreeGrafter"/>
</dbReference>
<dbReference type="PANTHER" id="PTHR24095">
    <property type="entry name" value="ACETYL-COENZYME A SYNTHETASE"/>
    <property type="match status" value="1"/>
</dbReference>
<dbReference type="GO" id="GO:0003987">
    <property type="term" value="F:acetate-CoA ligase activity"/>
    <property type="evidence" value="ECO:0007669"/>
    <property type="project" value="TreeGrafter"/>
</dbReference>
<evidence type="ECO:0000313" key="3">
    <source>
        <dbReference type="Proteomes" id="UP000288716"/>
    </source>
</evidence>
<name>A0A443SI11_9ACAR</name>
<keyword evidence="3" id="KW-1185">Reference proteome</keyword>
<gene>
    <name evidence="2" type="ORF">B4U80_01864</name>
</gene>
<evidence type="ECO:0000259" key="1">
    <source>
        <dbReference type="Pfam" id="PF13193"/>
    </source>
</evidence>
<proteinExistence type="predicted"/>
<sequence>MFVCLFSVRKRIGAIATPEVIHVVSALPKTRSGKIMRRLLKKVAVDERELGDVSTLADDSIIEELFTTRPIYGVC</sequence>
<dbReference type="STRING" id="299467.A0A443SI11"/>
<dbReference type="Gene3D" id="3.30.300.30">
    <property type="match status" value="1"/>
</dbReference>
<dbReference type="InterPro" id="IPR045851">
    <property type="entry name" value="AMP-bd_C_sf"/>
</dbReference>
<dbReference type="VEuPathDB" id="VectorBase:LDEU004867"/>
<feature type="domain" description="AMP-binding enzyme C-terminal" evidence="1">
    <location>
        <begin position="8"/>
        <end position="34"/>
    </location>
</feature>
<reference evidence="2 3" key="1">
    <citation type="journal article" date="2018" name="Gigascience">
        <title>Genomes of trombidid mites reveal novel predicted allergens and laterally-transferred genes associated with secondary metabolism.</title>
        <authorList>
            <person name="Dong X."/>
            <person name="Chaisiri K."/>
            <person name="Xia D."/>
            <person name="Armstrong S.D."/>
            <person name="Fang Y."/>
            <person name="Donnelly M.J."/>
            <person name="Kadowaki T."/>
            <person name="McGarry J.W."/>
            <person name="Darby A.C."/>
            <person name="Makepeace B.L."/>
        </authorList>
    </citation>
    <scope>NUCLEOTIDE SEQUENCE [LARGE SCALE GENOMIC DNA]</scope>
    <source>
        <strain evidence="2">UoL-UT</strain>
    </source>
</reference>
<dbReference type="InterPro" id="IPR025110">
    <property type="entry name" value="AMP-bd_C"/>
</dbReference>
<dbReference type="PANTHER" id="PTHR24095:SF244">
    <property type="entry name" value="ACETYL-COENZYME A SYNTHETASE"/>
    <property type="match status" value="1"/>
</dbReference>
<protein>
    <submittedName>
        <fullName evidence="2">Acetyl-coenzyme A synthetase-like protein</fullName>
    </submittedName>
</protein>
<dbReference type="EMBL" id="NCKV01002205">
    <property type="protein sequence ID" value="RWS27173.1"/>
    <property type="molecule type" value="Genomic_DNA"/>
</dbReference>
<dbReference type="AlphaFoldDB" id="A0A443SI11"/>
<organism evidence="2 3">
    <name type="scientific">Leptotrombidium deliense</name>
    <dbReference type="NCBI Taxonomy" id="299467"/>
    <lineage>
        <taxon>Eukaryota</taxon>
        <taxon>Metazoa</taxon>
        <taxon>Ecdysozoa</taxon>
        <taxon>Arthropoda</taxon>
        <taxon>Chelicerata</taxon>
        <taxon>Arachnida</taxon>
        <taxon>Acari</taxon>
        <taxon>Acariformes</taxon>
        <taxon>Trombidiformes</taxon>
        <taxon>Prostigmata</taxon>
        <taxon>Anystina</taxon>
        <taxon>Parasitengona</taxon>
        <taxon>Trombiculoidea</taxon>
        <taxon>Trombiculidae</taxon>
        <taxon>Leptotrombidium</taxon>
    </lineage>
</organism>
<dbReference type="Pfam" id="PF13193">
    <property type="entry name" value="AMP-binding_C"/>
    <property type="match status" value="1"/>
</dbReference>